<proteinExistence type="inferred from homology"/>
<comment type="similarity">
    <text evidence="8">Belongs to the ABC transporter superfamily. ABCB family. Heavy Metal importer (TC 3.A.1.210) subfamily.</text>
</comment>
<evidence type="ECO:0000256" key="8">
    <source>
        <dbReference type="ARBA" id="ARBA00024363"/>
    </source>
</evidence>
<evidence type="ECO:0008006" key="13">
    <source>
        <dbReference type="Google" id="ProtNLM"/>
    </source>
</evidence>
<feature type="domain" description="ABC transporter" evidence="10">
    <location>
        <begin position="571"/>
        <end position="807"/>
    </location>
</feature>
<keyword evidence="3 9" id="KW-0812">Transmembrane</keyword>
<feature type="transmembrane region" description="Helical" evidence="9">
    <location>
        <begin position="52"/>
        <end position="73"/>
    </location>
</feature>
<comment type="subcellular location">
    <subcellularLocation>
        <location evidence="1">Membrane</location>
        <topology evidence="1">Multi-pass membrane protein</topology>
    </subcellularLocation>
</comment>
<evidence type="ECO:0000256" key="7">
    <source>
        <dbReference type="ARBA" id="ARBA00023136"/>
    </source>
</evidence>
<evidence type="ECO:0000256" key="4">
    <source>
        <dbReference type="ARBA" id="ARBA00022741"/>
    </source>
</evidence>
<accession>A0A7S2SDW9</accession>
<dbReference type="FunFam" id="3.40.50.300:FF:000287">
    <property type="entry name" value="Multidrug ABC transporter ATP-binding protein"/>
    <property type="match status" value="1"/>
</dbReference>
<dbReference type="InterPro" id="IPR003593">
    <property type="entry name" value="AAA+_ATPase"/>
</dbReference>
<dbReference type="InterPro" id="IPR039421">
    <property type="entry name" value="Type_1_exporter"/>
</dbReference>
<dbReference type="PROSITE" id="PS50929">
    <property type="entry name" value="ABC_TM1F"/>
    <property type="match status" value="1"/>
</dbReference>
<dbReference type="EMBL" id="HBHK01019765">
    <property type="protein sequence ID" value="CAD9695518.1"/>
    <property type="molecule type" value="Transcribed_RNA"/>
</dbReference>
<evidence type="ECO:0000256" key="5">
    <source>
        <dbReference type="ARBA" id="ARBA00022840"/>
    </source>
</evidence>
<protein>
    <recommendedName>
        <fullName evidence="13">ATP-binding cassette sub-family B member 6</fullName>
    </recommendedName>
</protein>
<feature type="transmembrane region" description="Helical" evidence="9">
    <location>
        <begin position="357"/>
        <end position="381"/>
    </location>
</feature>
<dbReference type="InterPro" id="IPR027417">
    <property type="entry name" value="P-loop_NTPase"/>
</dbReference>
<evidence type="ECO:0000313" key="12">
    <source>
        <dbReference type="EMBL" id="CAD9695518.1"/>
    </source>
</evidence>
<evidence type="ECO:0000256" key="1">
    <source>
        <dbReference type="ARBA" id="ARBA00004141"/>
    </source>
</evidence>
<keyword evidence="2" id="KW-0813">Transport</keyword>
<feature type="transmembrane region" description="Helical" evidence="9">
    <location>
        <begin position="150"/>
        <end position="175"/>
    </location>
</feature>
<dbReference type="GO" id="GO:0016020">
    <property type="term" value="C:membrane"/>
    <property type="evidence" value="ECO:0007669"/>
    <property type="project" value="UniProtKB-SubCell"/>
</dbReference>
<evidence type="ECO:0000256" key="9">
    <source>
        <dbReference type="SAM" id="Phobius"/>
    </source>
</evidence>
<feature type="domain" description="ABC transmembrane type-1" evidence="11">
    <location>
        <begin position="250"/>
        <end position="532"/>
    </location>
</feature>
<feature type="transmembrane region" description="Helical" evidence="9">
    <location>
        <begin position="387"/>
        <end position="409"/>
    </location>
</feature>
<feature type="transmembrane region" description="Helical" evidence="9">
    <location>
        <begin position="93"/>
        <end position="113"/>
    </location>
</feature>
<evidence type="ECO:0000259" key="11">
    <source>
        <dbReference type="PROSITE" id="PS50929"/>
    </source>
</evidence>
<dbReference type="GO" id="GO:0016887">
    <property type="term" value="F:ATP hydrolysis activity"/>
    <property type="evidence" value="ECO:0007669"/>
    <property type="project" value="InterPro"/>
</dbReference>
<reference evidence="12" key="1">
    <citation type="submission" date="2021-01" db="EMBL/GenBank/DDBJ databases">
        <authorList>
            <person name="Corre E."/>
            <person name="Pelletier E."/>
            <person name="Niang G."/>
            <person name="Scheremetjew M."/>
            <person name="Finn R."/>
            <person name="Kale V."/>
            <person name="Holt S."/>
            <person name="Cochrane G."/>
            <person name="Meng A."/>
            <person name="Brown T."/>
            <person name="Cohen L."/>
        </authorList>
    </citation>
    <scope>NUCLEOTIDE SEQUENCE</scope>
    <source>
        <strain evidence="12">NY070348D</strain>
    </source>
</reference>
<dbReference type="Gene3D" id="1.20.1560.10">
    <property type="entry name" value="ABC transporter type 1, transmembrane domain"/>
    <property type="match status" value="1"/>
</dbReference>
<dbReference type="PANTHER" id="PTHR24221:SF503">
    <property type="entry name" value="MITOCHONDRIAL POTASSIUM CHANNEL ATP-BINDING SUBUNIT"/>
    <property type="match status" value="1"/>
</dbReference>
<dbReference type="SUPFAM" id="SSF90123">
    <property type="entry name" value="ABC transporter transmembrane region"/>
    <property type="match status" value="1"/>
</dbReference>
<dbReference type="InterPro" id="IPR036640">
    <property type="entry name" value="ABC1_TM_sf"/>
</dbReference>
<evidence type="ECO:0000256" key="6">
    <source>
        <dbReference type="ARBA" id="ARBA00022989"/>
    </source>
</evidence>
<evidence type="ECO:0000256" key="2">
    <source>
        <dbReference type="ARBA" id="ARBA00022448"/>
    </source>
</evidence>
<dbReference type="GO" id="GO:0140359">
    <property type="term" value="F:ABC-type transporter activity"/>
    <property type="evidence" value="ECO:0007669"/>
    <property type="project" value="InterPro"/>
</dbReference>
<keyword evidence="4" id="KW-0547">Nucleotide-binding</keyword>
<dbReference type="PROSITE" id="PS00211">
    <property type="entry name" value="ABC_TRANSPORTER_1"/>
    <property type="match status" value="1"/>
</dbReference>
<gene>
    <name evidence="12" type="ORF">QSP1433_LOCUS12526</name>
</gene>
<keyword evidence="6 9" id="KW-1133">Transmembrane helix</keyword>
<keyword evidence="7 9" id="KW-0472">Membrane</keyword>
<dbReference type="InterPro" id="IPR017871">
    <property type="entry name" value="ABC_transporter-like_CS"/>
</dbReference>
<dbReference type="InterPro" id="IPR011527">
    <property type="entry name" value="ABC1_TM_dom"/>
</dbReference>
<dbReference type="PROSITE" id="PS50893">
    <property type="entry name" value="ABC_TRANSPORTER_2"/>
    <property type="match status" value="1"/>
</dbReference>
<dbReference type="SUPFAM" id="SSF52540">
    <property type="entry name" value="P-loop containing nucleoside triphosphate hydrolases"/>
    <property type="match status" value="1"/>
</dbReference>
<dbReference type="SMART" id="SM00382">
    <property type="entry name" value="AAA"/>
    <property type="match status" value="1"/>
</dbReference>
<sequence length="817" mass="90174">MARGGGGRGGGRGKVSRMGSFLDQVELQDAVLSVSEAAQLHSLEKRRVSMNVLLVLLLCIADIGVVTMCGGIGAKVFSFSDFDIRTDLNDVALIIAIRSVVLSVFSVIGGMWIHQSDGIFWSYWFAVCTFVYGGGKLIMLDWNAGLPLGIYLGVLAWMAICIAELIVTTSLLYWITERTRWVDRPVAEEGQVEANLSTSLLGGVSRVKQNVKVDADEKPQLSTGGMAKVMKPYFWPKGILNKIRCCLTWVFLGLSKGANLMTPIYIGKVTQGLSEPTAPQSEVFTNIFIYCGLALSSKNFKELQNAVYLKVKQTAYVEIAEQTFTHLHSLSLEWHVKKKMGNVLRSMDRGVQAADTVVTYLFLYLVPSVAECTIVFVIFYSHFNIPTLSATAFMSFVFYAILTVQITLWRKKFREKTNKHDNDYHDKATDSLINYETVKYFTAEQYEIDRYTESIYKFQAYSVNTAYSLSFLNSAQSTIISVCTTICLCIAAHEVLIGGALKVGQFISVSAYVANLFAPLSYLGSIYSAIIQAIVDMTNLSELLAEEPDLIDDPSSKPLIPVPTGTKGASVEFRNVRFHYPTQRPSSGLQGLSFTIAPGTTTAVCGHTGAGKTTISRLLFRFYDPLSGKVLISNQDIKYVTQRSLRRAIGVVPQDTVLFNDTIRHNLAYGNAGATQEDIERACESAKILEFIKNLPEGFDTKVGERGLKLSGGEKQRVSIARCLLKNPPIILLDEATSALDSITERSVQGALDALANNRTTLVIAHRLTTIQNADQIIVLDKGQILESGTHEELLKKDGEYAELWSSRLEEQKSAKE</sequence>
<dbReference type="PANTHER" id="PTHR24221">
    <property type="entry name" value="ATP-BINDING CASSETTE SUB-FAMILY B"/>
    <property type="match status" value="1"/>
</dbReference>
<dbReference type="CDD" id="cd18560">
    <property type="entry name" value="ABC_6TM_ATM1_ABCB7_HMT1_ABCB6"/>
    <property type="match status" value="1"/>
</dbReference>
<dbReference type="Gene3D" id="3.40.50.300">
    <property type="entry name" value="P-loop containing nucleotide triphosphate hydrolases"/>
    <property type="match status" value="1"/>
</dbReference>
<evidence type="ECO:0000256" key="3">
    <source>
        <dbReference type="ARBA" id="ARBA00022692"/>
    </source>
</evidence>
<feature type="transmembrane region" description="Helical" evidence="9">
    <location>
        <begin position="120"/>
        <end position="138"/>
    </location>
</feature>
<keyword evidence="5" id="KW-0067">ATP-binding</keyword>
<dbReference type="InterPro" id="IPR003439">
    <property type="entry name" value="ABC_transporter-like_ATP-bd"/>
</dbReference>
<name>A0A7S2SDW9_9STRA</name>
<organism evidence="12">
    <name type="scientific">Mucochytrium quahogii</name>
    <dbReference type="NCBI Taxonomy" id="96639"/>
    <lineage>
        <taxon>Eukaryota</taxon>
        <taxon>Sar</taxon>
        <taxon>Stramenopiles</taxon>
        <taxon>Bigyra</taxon>
        <taxon>Labyrinthulomycetes</taxon>
        <taxon>Thraustochytrida</taxon>
        <taxon>Thraustochytriidae</taxon>
        <taxon>Mucochytrium</taxon>
    </lineage>
</organism>
<dbReference type="Pfam" id="PF00005">
    <property type="entry name" value="ABC_tran"/>
    <property type="match status" value="1"/>
</dbReference>
<dbReference type="AlphaFoldDB" id="A0A7S2SDW9"/>
<evidence type="ECO:0000259" key="10">
    <source>
        <dbReference type="PROSITE" id="PS50893"/>
    </source>
</evidence>
<dbReference type="Pfam" id="PF00664">
    <property type="entry name" value="ABC_membrane"/>
    <property type="match status" value="1"/>
</dbReference>
<dbReference type="GO" id="GO:0005524">
    <property type="term" value="F:ATP binding"/>
    <property type="evidence" value="ECO:0007669"/>
    <property type="project" value="UniProtKB-KW"/>
</dbReference>